<keyword evidence="5" id="KW-0476">Mercury</keyword>
<dbReference type="InterPro" id="IPR047057">
    <property type="entry name" value="MerR_fam"/>
</dbReference>
<dbReference type="GO" id="GO:0003700">
    <property type="term" value="F:DNA-binding transcription factor activity"/>
    <property type="evidence" value="ECO:0007669"/>
    <property type="project" value="InterPro"/>
</dbReference>
<keyword evidence="9" id="KW-0804">Transcription</keyword>
<evidence type="ECO:0000256" key="4">
    <source>
        <dbReference type="ARBA" id="ARBA00022723"/>
    </source>
</evidence>
<keyword evidence="3" id="KW-0678">Repressor</keyword>
<name>A0AB39UWA8_9GAMM</name>
<evidence type="ECO:0000256" key="5">
    <source>
        <dbReference type="ARBA" id="ARBA00022914"/>
    </source>
</evidence>
<dbReference type="PANTHER" id="PTHR30204">
    <property type="entry name" value="REDOX-CYCLING DRUG-SENSING TRANSCRIPTIONAL ACTIVATOR SOXR"/>
    <property type="match status" value="1"/>
</dbReference>
<dbReference type="EMBL" id="CP154858">
    <property type="protein sequence ID" value="XDT72212.1"/>
    <property type="molecule type" value="Genomic_DNA"/>
</dbReference>
<sequence length="144" mass="16105">MSEQTLTIGKLARVSGVHIETIRYYQRRGLLRTPPRPPGGIRRYGEKDARRLAFIRHAQQLGFSLEEVAQLMRLDDGTHCEDARELAAGKLADVRRKIEGLRQIEALLETLVERCETEGGNLCCPLIDALYVLPGQAPTSPPKT</sequence>
<proteinExistence type="predicted"/>
<dbReference type="PROSITE" id="PS00552">
    <property type="entry name" value="HTH_MERR_1"/>
    <property type="match status" value="1"/>
</dbReference>
<dbReference type="CDD" id="cd04783">
    <property type="entry name" value="HTH_MerR1"/>
    <property type="match status" value="1"/>
</dbReference>
<evidence type="ECO:0000256" key="10">
    <source>
        <dbReference type="ARBA" id="ARBA00024874"/>
    </source>
</evidence>
<dbReference type="Pfam" id="PF13411">
    <property type="entry name" value="MerR_1"/>
    <property type="match status" value="1"/>
</dbReference>
<dbReference type="GO" id="GO:0046689">
    <property type="term" value="P:response to mercury ion"/>
    <property type="evidence" value="ECO:0007669"/>
    <property type="project" value="UniProtKB-KW"/>
</dbReference>
<dbReference type="AlphaFoldDB" id="A0AB39UWA8"/>
<evidence type="ECO:0000313" key="12">
    <source>
        <dbReference type="EMBL" id="XDT72212.1"/>
    </source>
</evidence>
<dbReference type="PROSITE" id="PS50937">
    <property type="entry name" value="HTH_MERR_2"/>
    <property type="match status" value="1"/>
</dbReference>
<keyword evidence="8" id="KW-0010">Activator</keyword>
<keyword evidence="4" id="KW-0479">Metal-binding</keyword>
<dbReference type="InterPro" id="IPR011794">
    <property type="entry name" value="MerR"/>
</dbReference>
<reference evidence="12" key="1">
    <citation type="submission" date="2024-05" db="EMBL/GenBank/DDBJ databases">
        <title>Genome sequencing of novel strain.</title>
        <authorList>
            <person name="Ganbat D."/>
            <person name="Ganbat S."/>
            <person name="Lee S.-J."/>
        </authorList>
    </citation>
    <scope>NUCLEOTIDE SEQUENCE</scope>
    <source>
        <strain evidence="12">SMD15-11</strain>
    </source>
</reference>
<dbReference type="SMART" id="SM00422">
    <property type="entry name" value="HTH_MERR"/>
    <property type="match status" value="1"/>
</dbReference>
<dbReference type="GO" id="GO:0003677">
    <property type="term" value="F:DNA binding"/>
    <property type="evidence" value="ECO:0007669"/>
    <property type="project" value="UniProtKB-KW"/>
</dbReference>
<keyword evidence="7" id="KW-0238">DNA-binding</keyword>
<evidence type="ECO:0000256" key="7">
    <source>
        <dbReference type="ARBA" id="ARBA00023125"/>
    </source>
</evidence>
<protein>
    <recommendedName>
        <fullName evidence="1">Mercuric resistance operon regulatory protein</fullName>
    </recommendedName>
</protein>
<keyword evidence="2" id="KW-0475">Mercuric resistance</keyword>
<accession>A0AB39UWA8</accession>
<dbReference type="RefSeq" id="WP_369601224.1">
    <property type="nucleotide sequence ID" value="NZ_CP154858.1"/>
</dbReference>
<dbReference type="PANTHER" id="PTHR30204:SF69">
    <property type="entry name" value="MERR-FAMILY TRANSCRIPTIONAL REGULATOR"/>
    <property type="match status" value="1"/>
</dbReference>
<keyword evidence="6" id="KW-0805">Transcription regulation</keyword>
<organism evidence="12">
    <name type="scientific">Thermohahella caldifontis</name>
    <dbReference type="NCBI Taxonomy" id="3142973"/>
    <lineage>
        <taxon>Bacteria</taxon>
        <taxon>Pseudomonadati</taxon>
        <taxon>Pseudomonadota</taxon>
        <taxon>Gammaproteobacteria</taxon>
        <taxon>Oceanospirillales</taxon>
        <taxon>Hahellaceae</taxon>
        <taxon>Thermohahella</taxon>
    </lineage>
</organism>
<comment type="function">
    <text evidence="10">Mediates the mercuric-dependent induction of mercury resistance operon. In the absence of mercury MerR represses transcription by binding tightly to the mer operator region; when mercury is present the dimeric complex binds a single ion and becomes a potent transcriptional activator, while remaining bound to the mer site.</text>
</comment>
<dbReference type="Gene3D" id="1.10.1660.10">
    <property type="match status" value="1"/>
</dbReference>
<dbReference type="PRINTS" id="PR00040">
    <property type="entry name" value="HTHMERR"/>
</dbReference>
<evidence type="ECO:0000256" key="9">
    <source>
        <dbReference type="ARBA" id="ARBA00023163"/>
    </source>
</evidence>
<dbReference type="KEGG" id="tcd:AAIA72_15655"/>
<evidence type="ECO:0000259" key="11">
    <source>
        <dbReference type="PROSITE" id="PS50937"/>
    </source>
</evidence>
<evidence type="ECO:0000256" key="3">
    <source>
        <dbReference type="ARBA" id="ARBA00022491"/>
    </source>
</evidence>
<dbReference type="NCBIfam" id="TIGR02051">
    <property type="entry name" value="MerR"/>
    <property type="match status" value="1"/>
</dbReference>
<evidence type="ECO:0000256" key="6">
    <source>
        <dbReference type="ARBA" id="ARBA00023015"/>
    </source>
</evidence>
<dbReference type="InterPro" id="IPR009061">
    <property type="entry name" value="DNA-bd_dom_put_sf"/>
</dbReference>
<dbReference type="GO" id="GO:0045340">
    <property type="term" value="F:mercury ion binding"/>
    <property type="evidence" value="ECO:0007669"/>
    <property type="project" value="InterPro"/>
</dbReference>
<evidence type="ECO:0000256" key="1">
    <source>
        <dbReference type="ARBA" id="ARBA00017146"/>
    </source>
</evidence>
<evidence type="ECO:0000256" key="2">
    <source>
        <dbReference type="ARBA" id="ARBA00022466"/>
    </source>
</evidence>
<feature type="domain" description="HTH merR-type" evidence="11">
    <location>
        <begin position="5"/>
        <end position="74"/>
    </location>
</feature>
<dbReference type="InterPro" id="IPR000551">
    <property type="entry name" value="MerR-type_HTH_dom"/>
</dbReference>
<dbReference type="SUPFAM" id="SSF46955">
    <property type="entry name" value="Putative DNA-binding domain"/>
    <property type="match status" value="1"/>
</dbReference>
<gene>
    <name evidence="12" type="primary">merR</name>
    <name evidence="12" type="ORF">AAIA72_15655</name>
</gene>
<evidence type="ECO:0000256" key="8">
    <source>
        <dbReference type="ARBA" id="ARBA00023159"/>
    </source>
</evidence>